<dbReference type="Pfam" id="PF26128">
    <property type="entry name" value="Gad2"/>
    <property type="match status" value="1"/>
</dbReference>
<keyword evidence="2 3" id="KW-0040">ANK repeat</keyword>
<feature type="compositionally biased region" description="Acidic residues" evidence="4">
    <location>
        <begin position="641"/>
        <end position="655"/>
    </location>
</feature>
<gene>
    <name evidence="5" type="ORF">B0T21DRAFT_394537</name>
</gene>
<dbReference type="PANTHER" id="PTHR24198">
    <property type="entry name" value="ANKYRIN REPEAT AND PROTEIN KINASE DOMAIN-CONTAINING PROTEIN"/>
    <property type="match status" value="1"/>
</dbReference>
<proteinExistence type="predicted"/>
<dbReference type="SMART" id="SM00248">
    <property type="entry name" value="ANK"/>
    <property type="match status" value="11"/>
</dbReference>
<feature type="compositionally biased region" description="Basic and acidic residues" evidence="4">
    <location>
        <begin position="597"/>
        <end position="624"/>
    </location>
</feature>
<feature type="repeat" description="ANK" evidence="3">
    <location>
        <begin position="1469"/>
        <end position="1501"/>
    </location>
</feature>
<feature type="repeat" description="ANK" evidence="3">
    <location>
        <begin position="536"/>
        <end position="568"/>
    </location>
</feature>
<feature type="repeat" description="ANK" evidence="3">
    <location>
        <begin position="569"/>
        <end position="601"/>
    </location>
</feature>
<evidence type="ECO:0000256" key="4">
    <source>
        <dbReference type="SAM" id="MobiDB-lite"/>
    </source>
</evidence>
<organism evidence="5 6">
    <name type="scientific">Apiosordaria backusii</name>
    <dbReference type="NCBI Taxonomy" id="314023"/>
    <lineage>
        <taxon>Eukaryota</taxon>
        <taxon>Fungi</taxon>
        <taxon>Dikarya</taxon>
        <taxon>Ascomycota</taxon>
        <taxon>Pezizomycotina</taxon>
        <taxon>Sordariomycetes</taxon>
        <taxon>Sordariomycetidae</taxon>
        <taxon>Sordariales</taxon>
        <taxon>Lasiosphaeriaceae</taxon>
        <taxon>Apiosordaria</taxon>
    </lineage>
</organism>
<comment type="caution">
    <text evidence="5">The sequence shown here is derived from an EMBL/GenBank/DDBJ whole genome shotgun (WGS) entry which is preliminary data.</text>
</comment>
<accession>A0AA40B7R7</accession>
<evidence type="ECO:0000256" key="2">
    <source>
        <dbReference type="ARBA" id="ARBA00023043"/>
    </source>
</evidence>
<dbReference type="PROSITE" id="PS50297">
    <property type="entry name" value="ANK_REP_REGION"/>
    <property type="match status" value="3"/>
</dbReference>
<dbReference type="Gene3D" id="1.25.40.20">
    <property type="entry name" value="Ankyrin repeat-containing domain"/>
    <property type="match status" value="5"/>
</dbReference>
<name>A0AA40B7R7_9PEZI</name>
<dbReference type="EMBL" id="JAUKTV010000009">
    <property type="protein sequence ID" value="KAK0729206.1"/>
    <property type="molecule type" value="Genomic_DNA"/>
</dbReference>
<evidence type="ECO:0000313" key="6">
    <source>
        <dbReference type="Proteomes" id="UP001172159"/>
    </source>
</evidence>
<dbReference type="Proteomes" id="UP001172159">
    <property type="component" value="Unassembled WGS sequence"/>
</dbReference>
<dbReference type="PROSITE" id="PS50088">
    <property type="entry name" value="ANK_REPEAT"/>
    <property type="match status" value="3"/>
</dbReference>
<dbReference type="InterPro" id="IPR002110">
    <property type="entry name" value="Ankyrin_rpt"/>
</dbReference>
<evidence type="ECO:0000256" key="3">
    <source>
        <dbReference type="PROSITE-ProRule" id="PRU00023"/>
    </source>
</evidence>
<evidence type="ECO:0000313" key="5">
    <source>
        <dbReference type="EMBL" id="KAK0729206.1"/>
    </source>
</evidence>
<evidence type="ECO:0008006" key="7">
    <source>
        <dbReference type="Google" id="ProtNLM"/>
    </source>
</evidence>
<keyword evidence="6" id="KW-1185">Reference proteome</keyword>
<dbReference type="SUPFAM" id="SSF48403">
    <property type="entry name" value="Ankyrin repeat"/>
    <property type="match status" value="2"/>
</dbReference>
<sequence>MATNTVPALPVPLADLHKHLARNPDTPVTQLFEPYRKYEAHLREAFAQDPSNELLKDPHVNVLPLFTEDTATLNMRARNLAAESKEERSRYIMPLPKELRRPNGSPATVRDLKEFRRNFNVFSESSLVELDWSNVVAAGSSVVNCLLPVPDEYNRNKRTLREFYHEKFSPASDVDLFLYGLTEEQAIEKIKDIEARVRDSLLTETTTVRTKNAITICSQYPTRHIQIVLRIYNSVSEILTGFDIDCSGAAYDGRQVYCTPRALQSYLTQINHIDLTRRSPSYENRLSKYSHRGFEVYWPDLDRSRIDPTIFERSFQRTLGLARLLVLERLPTQGARDTYTDQRRKERGRPAIDRYSRNVNKLWGNIKDEHEDEVADWALEDEISNYHTFTIPYGTKYHAKKIEKLCYTRDLLLNAEWNQKKDREVYLHRHPAFFGRVEDVVNDCCGFCPVPTTDQEKEVAAEEEKYFVSGKISFLKDDPGRQAIGSFNPLTDDDWTEMAYVGNTARLCQAIVDGDAEHVADWLAQEGVDPNTRDYTGRTPLHLAVMTSTPEIVRLLVDAGARLVARLADGRTALHLAASRGNVEIVQILMNKSVANEAEHEEKEEKRRKENAANKSEEDKMDVDGEKDEEGNDEGEKGENGDSDGEMIDGEDSDDEGRTTTSGFVKVGKDAATTDELALEEADEEPDFYDVNVIAWDTPCSALHFAIIEGHTEVVKTLCQEYGADVLLPVKFLNSNKTPYGALLTLVLALVLPVAKAKEMAKTLLSLGATSAQADLNGVTAFHRYVEENAESLLATLWEHDAVGTKTAINHISMRDIYSTAETALGIAVKKGNLALVLQLLDHGAVPQIDFESWLKSAKQSAVIERNLGHLENNKKMYNEMTEQPLILAINSSNPASALELLKAGADPNVVTMESHKQMGRSWVTVVNGESALDLVNSYLVRLKEFIDKKSETPKAPELRDDLDSWLTQYQEGTYQHTTASTQIAELKKVQEGQVKQYAKKLAETKEPVGTAEKRVAILEAIVTLAKIKEALLEKGAKTFGELFPLYKAPAPLPDRHFNYRTPVTIEQPKADPTKFLFSFKNVTDVTDSRQPAYVSLFEAAWSGDLETIKKLCLTSWDEENAQAPLKIAVYDAKGNSPFSLAYFRGHHEVAKAILEIAHAQYTPMEKPEAEYRMHTDAAYESDCSMDYSDEESVCSDGSRPDIYRHIVGGQFTIENIGEVSMKVKSHTKPSELLERSYPKPGVDGRAYALISRAVYDNDMQALKFVLGLAERFSSQKPDGTTEDKPGVYAFPDSVFKFAIKLGRTELLAEIIKRTGAGLPLENLVKNTGVEIAEKPTYYQGLTVYGKKRKDWATQGRNSAPGSRGLESSPLLLAAQAAQIASVEWFLSDAPLRHYLAFCKSKAAREDARIKHLGQSKGGFEGAISKWLTDNSDLAIHAAVYAVPNQKTTDLAEYLIKVRPESIDAKDANGATPLMGACRLGRVEIAKLLIEAGADQKTKDGNWGNLLHAALRWKPTREQLKPLLDLLDRDLLVRMLKERNNLKIEGHTPLHTWLLDFTQYSNTYAYKSLADAAAVFNLVAELSPEVTRQALRMLDGAGNTPLHSLLMGDTEHALVRLILDFEPSLLLVENAVGRTPAELIHEKFISSKIKVDNPSNSYYYRYQNSNITNTFSARNLHTADPKVFVEQGKCARNAAKHAELNLAKTFFLCKEFMSKMGANPKRSLVSLHAANVVAQRLGKVYERWRYRFNLGNDLAQGVEELAVSDDGADDEAGGAPAAPAKQARDEHIISQNYIYVSNSWLEPGKKEKVWVTPTCQSCHRFHEWGAPLQRRDSIVPVVVPA</sequence>
<dbReference type="Pfam" id="PF12796">
    <property type="entry name" value="Ank_2"/>
    <property type="match status" value="2"/>
</dbReference>
<dbReference type="InterPro" id="IPR036770">
    <property type="entry name" value="Ankyrin_rpt-contain_sf"/>
</dbReference>
<feature type="region of interest" description="Disordered" evidence="4">
    <location>
        <begin position="595"/>
        <end position="667"/>
    </location>
</feature>
<dbReference type="PANTHER" id="PTHR24198:SF165">
    <property type="entry name" value="ANKYRIN REPEAT-CONTAINING PROTEIN-RELATED"/>
    <property type="match status" value="1"/>
</dbReference>
<evidence type="ECO:0000256" key="1">
    <source>
        <dbReference type="ARBA" id="ARBA00022737"/>
    </source>
</evidence>
<protein>
    <recommendedName>
        <fullName evidence="7">Ankyrin repeat protein</fullName>
    </recommendedName>
</protein>
<dbReference type="PRINTS" id="PR01415">
    <property type="entry name" value="ANKYRIN"/>
</dbReference>
<reference evidence="5" key="1">
    <citation type="submission" date="2023-06" db="EMBL/GenBank/DDBJ databases">
        <title>Genome-scale phylogeny and comparative genomics of the fungal order Sordariales.</title>
        <authorList>
            <consortium name="Lawrence Berkeley National Laboratory"/>
            <person name="Hensen N."/>
            <person name="Bonometti L."/>
            <person name="Westerberg I."/>
            <person name="Brannstrom I.O."/>
            <person name="Guillou S."/>
            <person name="Cros-Aarteil S."/>
            <person name="Calhoun S."/>
            <person name="Haridas S."/>
            <person name="Kuo A."/>
            <person name="Mondo S."/>
            <person name="Pangilinan J."/>
            <person name="Riley R."/>
            <person name="Labutti K."/>
            <person name="Andreopoulos B."/>
            <person name="Lipzen A."/>
            <person name="Chen C."/>
            <person name="Yanf M."/>
            <person name="Daum C."/>
            <person name="Ng V."/>
            <person name="Clum A."/>
            <person name="Steindorff A."/>
            <person name="Ohm R."/>
            <person name="Martin F."/>
            <person name="Silar P."/>
            <person name="Natvig D."/>
            <person name="Lalanne C."/>
            <person name="Gautier V."/>
            <person name="Ament-Velasquez S.L."/>
            <person name="Kruys A."/>
            <person name="Hutchinson M.I."/>
            <person name="Powell A.J."/>
            <person name="Barry K."/>
            <person name="Miller A.N."/>
            <person name="Grigoriev I.V."/>
            <person name="Debuchy R."/>
            <person name="Gladieux P."/>
            <person name="Thoren M.H."/>
            <person name="Johannesson H."/>
        </authorList>
    </citation>
    <scope>NUCLEOTIDE SEQUENCE</scope>
    <source>
        <strain evidence="5">CBS 540.89</strain>
    </source>
</reference>
<dbReference type="Pfam" id="PF00023">
    <property type="entry name" value="Ank"/>
    <property type="match status" value="1"/>
</dbReference>
<keyword evidence="1" id="KW-0677">Repeat</keyword>